<dbReference type="InterPro" id="IPR050300">
    <property type="entry name" value="GDXG_lipolytic_enzyme"/>
</dbReference>
<dbReference type="PANTHER" id="PTHR48081">
    <property type="entry name" value="AB HYDROLASE SUPERFAMILY PROTEIN C4A8.06C"/>
    <property type="match status" value="1"/>
</dbReference>
<feature type="domain" description="BD-FAE-like" evidence="2">
    <location>
        <begin position="22"/>
        <end position="202"/>
    </location>
</feature>
<dbReference type="InterPro" id="IPR049492">
    <property type="entry name" value="BD-FAE-like_dom"/>
</dbReference>
<dbReference type="Pfam" id="PF20434">
    <property type="entry name" value="BD-FAE"/>
    <property type="match status" value="1"/>
</dbReference>
<dbReference type="GO" id="GO:0016787">
    <property type="term" value="F:hydrolase activity"/>
    <property type="evidence" value="ECO:0007669"/>
    <property type="project" value="UniProtKB-KW"/>
</dbReference>
<evidence type="ECO:0000313" key="6">
    <source>
        <dbReference type="Proteomes" id="UP000564629"/>
    </source>
</evidence>
<dbReference type="Proteomes" id="UP000564629">
    <property type="component" value="Unassembled WGS sequence"/>
</dbReference>
<sequence>MTSTRAALHPGPAVDGPTRGGVLVLAGGGYAMRAEHEYRDVTDFLAAQGVRSWWLDYPVAPARYPVALHEVLIALADLRAGRRGGAAVDGPLAVLGFSAGGHLAGTTATATEAERARAAEVAGLDAAEVRRPDAAVLCYPVVSMVRHPHVGSRLNLLGDVEDADARALSVEARIDADTPPTFLWHTADDASVAVEHSLDATAALRRHHVPVELHVYPSGRHGLGLAPGHPAGAWTGALLPWLATRGIGRA</sequence>
<proteinExistence type="predicted"/>
<organism evidence="3 5">
    <name type="scientific">Cellulomonas hominis</name>
    <dbReference type="NCBI Taxonomy" id="156981"/>
    <lineage>
        <taxon>Bacteria</taxon>
        <taxon>Bacillati</taxon>
        <taxon>Actinomycetota</taxon>
        <taxon>Actinomycetes</taxon>
        <taxon>Micrococcales</taxon>
        <taxon>Cellulomonadaceae</taxon>
        <taxon>Cellulomonas</taxon>
    </lineage>
</organism>
<evidence type="ECO:0000313" key="3">
    <source>
        <dbReference type="EMBL" id="GEL46304.1"/>
    </source>
</evidence>
<gene>
    <name evidence="3" type="ORF">CHO01_14200</name>
    <name evidence="4" type="ORF">HNR08_003203</name>
</gene>
<dbReference type="Gene3D" id="3.40.50.1820">
    <property type="entry name" value="alpha/beta hydrolase"/>
    <property type="match status" value="1"/>
</dbReference>
<dbReference type="OrthoDB" id="9794725at2"/>
<dbReference type="InterPro" id="IPR029058">
    <property type="entry name" value="AB_hydrolase_fold"/>
</dbReference>
<dbReference type="EMBL" id="BJVQ01000014">
    <property type="protein sequence ID" value="GEL46304.1"/>
    <property type="molecule type" value="Genomic_DNA"/>
</dbReference>
<keyword evidence="1" id="KW-0378">Hydrolase</keyword>
<accession>A0A511FCG4</accession>
<dbReference type="EMBL" id="JACHDN010000001">
    <property type="protein sequence ID" value="MBB5474467.1"/>
    <property type="molecule type" value="Genomic_DNA"/>
</dbReference>
<evidence type="ECO:0000313" key="4">
    <source>
        <dbReference type="EMBL" id="MBB5474467.1"/>
    </source>
</evidence>
<reference evidence="3 5" key="1">
    <citation type="submission" date="2019-07" db="EMBL/GenBank/DDBJ databases">
        <title>Whole genome shotgun sequence of Cellulomonas hominis NBRC 16055.</title>
        <authorList>
            <person name="Hosoyama A."/>
            <person name="Uohara A."/>
            <person name="Ohji S."/>
            <person name="Ichikawa N."/>
        </authorList>
    </citation>
    <scope>NUCLEOTIDE SEQUENCE [LARGE SCALE GENOMIC DNA]</scope>
    <source>
        <strain evidence="3 5">NBRC 16055</strain>
    </source>
</reference>
<keyword evidence="5" id="KW-1185">Reference proteome</keyword>
<dbReference type="SUPFAM" id="SSF53474">
    <property type="entry name" value="alpha/beta-Hydrolases"/>
    <property type="match status" value="1"/>
</dbReference>
<dbReference type="AlphaFoldDB" id="A0A511FCG4"/>
<dbReference type="Proteomes" id="UP000321723">
    <property type="component" value="Unassembled WGS sequence"/>
</dbReference>
<protein>
    <submittedName>
        <fullName evidence="4">Acetyl esterase/lipase</fullName>
    </submittedName>
</protein>
<evidence type="ECO:0000259" key="2">
    <source>
        <dbReference type="Pfam" id="PF20434"/>
    </source>
</evidence>
<reference evidence="4 6" key="2">
    <citation type="submission" date="2020-08" db="EMBL/GenBank/DDBJ databases">
        <title>Sequencing the genomes of 1000 actinobacteria strains.</title>
        <authorList>
            <person name="Klenk H.-P."/>
        </authorList>
    </citation>
    <scope>NUCLEOTIDE SEQUENCE [LARGE SCALE GENOMIC DNA]</scope>
    <source>
        <strain evidence="4 6">DSM 9581</strain>
    </source>
</reference>
<comment type="caution">
    <text evidence="3">The sequence shown here is derived from an EMBL/GenBank/DDBJ whole genome shotgun (WGS) entry which is preliminary data.</text>
</comment>
<dbReference type="PANTHER" id="PTHR48081:SF6">
    <property type="entry name" value="PEPTIDASE S9 PROLYL OLIGOPEPTIDASE CATALYTIC DOMAIN-CONTAINING PROTEIN"/>
    <property type="match status" value="1"/>
</dbReference>
<evidence type="ECO:0000256" key="1">
    <source>
        <dbReference type="ARBA" id="ARBA00022801"/>
    </source>
</evidence>
<evidence type="ECO:0000313" key="5">
    <source>
        <dbReference type="Proteomes" id="UP000321723"/>
    </source>
</evidence>
<dbReference type="RefSeq" id="WP_146835747.1">
    <property type="nucleotide sequence ID" value="NZ_BJVQ01000014.1"/>
</dbReference>
<name>A0A511FCG4_9CELL</name>